<name>A0ABD0XUI1_9HEMI</name>
<dbReference type="SMART" id="SM00317">
    <property type="entry name" value="SET"/>
    <property type="match status" value="1"/>
</dbReference>
<feature type="domain" description="SET" evidence="8">
    <location>
        <begin position="47"/>
        <end position="168"/>
    </location>
</feature>
<reference evidence="10 11" key="1">
    <citation type="submission" date="2024-07" db="EMBL/GenBank/DDBJ databases">
        <title>Chromosome-level genome assembly of the water stick insect Ranatra chinensis (Heteroptera: Nepidae).</title>
        <authorList>
            <person name="Liu X."/>
        </authorList>
    </citation>
    <scope>NUCLEOTIDE SEQUENCE [LARGE SCALE GENOMIC DNA]</scope>
    <source>
        <strain evidence="10">Cailab_2021Rc</strain>
        <tissue evidence="10">Muscle</tissue>
    </source>
</reference>
<evidence type="ECO:0000259" key="9">
    <source>
        <dbReference type="PROSITE" id="PS50868"/>
    </source>
</evidence>
<organism evidence="10 11">
    <name type="scientific">Ranatra chinensis</name>
    <dbReference type="NCBI Taxonomy" id="642074"/>
    <lineage>
        <taxon>Eukaryota</taxon>
        <taxon>Metazoa</taxon>
        <taxon>Ecdysozoa</taxon>
        <taxon>Arthropoda</taxon>
        <taxon>Hexapoda</taxon>
        <taxon>Insecta</taxon>
        <taxon>Pterygota</taxon>
        <taxon>Neoptera</taxon>
        <taxon>Paraneoptera</taxon>
        <taxon>Hemiptera</taxon>
        <taxon>Heteroptera</taxon>
        <taxon>Panheteroptera</taxon>
        <taxon>Nepomorpha</taxon>
        <taxon>Nepidae</taxon>
        <taxon>Ranatrinae</taxon>
        <taxon>Ranatra</taxon>
    </lineage>
</organism>
<dbReference type="EMBL" id="JBFDAA010000021">
    <property type="protein sequence ID" value="KAL1114952.1"/>
    <property type="molecule type" value="Genomic_DNA"/>
</dbReference>
<sequence length="197" mass="22123">MTCGVNYRKGLLDEVKSNNERCIFECSPLCLCSITCSNKLVQRGPSQDLYVKEVENKGWGLFTRKSVERGKFICEYAGEIIGREEAFRMFKVGKHRKYIFCLKEHCGGKVSETYIDATNFANVGRYANHSCSPNCSVIPVRTGFMTPRLAIFAQCNINKDEEITYAYGPSDSRVSSLPCFCGANACRGFLPSTELDR</sequence>
<evidence type="ECO:0000256" key="4">
    <source>
        <dbReference type="ARBA" id="ARBA00022679"/>
    </source>
</evidence>
<dbReference type="InterPro" id="IPR003616">
    <property type="entry name" value="Post-SET_dom"/>
</dbReference>
<keyword evidence="2" id="KW-0158">Chromosome</keyword>
<dbReference type="AlphaFoldDB" id="A0ABD0XUI1"/>
<evidence type="ECO:0000259" key="8">
    <source>
        <dbReference type="PROSITE" id="PS50280"/>
    </source>
</evidence>
<evidence type="ECO:0000256" key="1">
    <source>
        <dbReference type="ARBA" id="ARBA00004286"/>
    </source>
</evidence>
<evidence type="ECO:0000313" key="11">
    <source>
        <dbReference type="Proteomes" id="UP001558652"/>
    </source>
</evidence>
<dbReference type="InterPro" id="IPR046341">
    <property type="entry name" value="SET_dom_sf"/>
</dbReference>
<evidence type="ECO:0000256" key="3">
    <source>
        <dbReference type="ARBA" id="ARBA00022603"/>
    </source>
</evidence>
<dbReference type="SUPFAM" id="SSF82199">
    <property type="entry name" value="SET domain"/>
    <property type="match status" value="1"/>
</dbReference>
<keyword evidence="6" id="KW-0479">Metal-binding</keyword>
<dbReference type="GO" id="GO:0008276">
    <property type="term" value="F:protein methyltransferase activity"/>
    <property type="evidence" value="ECO:0007669"/>
    <property type="project" value="UniProtKB-ARBA"/>
</dbReference>
<dbReference type="Proteomes" id="UP001558652">
    <property type="component" value="Unassembled WGS sequence"/>
</dbReference>
<proteinExistence type="predicted"/>
<dbReference type="GO" id="GO:0005694">
    <property type="term" value="C:chromosome"/>
    <property type="evidence" value="ECO:0007669"/>
    <property type="project" value="UniProtKB-SubCell"/>
</dbReference>
<dbReference type="Gene3D" id="2.170.270.10">
    <property type="entry name" value="SET domain"/>
    <property type="match status" value="1"/>
</dbReference>
<keyword evidence="3" id="KW-0489">Methyltransferase</keyword>
<dbReference type="GO" id="GO:0032259">
    <property type="term" value="P:methylation"/>
    <property type="evidence" value="ECO:0007669"/>
    <property type="project" value="UniProtKB-KW"/>
</dbReference>
<keyword evidence="4" id="KW-0808">Transferase</keyword>
<comment type="subcellular location">
    <subcellularLocation>
        <location evidence="1">Chromosome</location>
    </subcellularLocation>
</comment>
<dbReference type="Pfam" id="PF00856">
    <property type="entry name" value="SET"/>
    <property type="match status" value="1"/>
</dbReference>
<evidence type="ECO:0000256" key="6">
    <source>
        <dbReference type="ARBA" id="ARBA00022723"/>
    </source>
</evidence>
<feature type="domain" description="Post-SET" evidence="9">
    <location>
        <begin position="175"/>
        <end position="191"/>
    </location>
</feature>
<protein>
    <submittedName>
        <fullName evidence="10">Uncharacterized protein</fullName>
    </submittedName>
</protein>
<accession>A0ABD0XUI1</accession>
<keyword evidence="5" id="KW-0949">S-adenosyl-L-methionine</keyword>
<evidence type="ECO:0000256" key="2">
    <source>
        <dbReference type="ARBA" id="ARBA00022454"/>
    </source>
</evidence>
<dbReference type="PANTHER" id="PTHR46223">
    <property type="entry name" value="HISTONE-LYSINE N-METHYLTRANSFERASE SUV39H"/>
    <property type="match status" value="1"/>
</dbReference>
<evidence type="ECO:0000256" key="5">
    <source>
        <dbReference type="ARBA" id="ARBA00022691"/>
    </source>
</evidence>
<dbReference type="PANTHER" id="PTHR46223:SF3">
    <property type="entry name" value="HISTONE-LYSINE N-METHYLTRANSFERASE SET-23"/>
    <property type="match status" value="1"/>
</dbReference>
<dbReference type="GO" id="GO:0046872">
    <property type="term" value="F:metal ion binding"/>
    <property type="evidence" value="ECO:0007669"/>
    <property type="project" value="UniProtKB-KW"/>
</dbReference>
<keyword evidence="7" id="KW-0862">Zinc</keyword>
<dbReference type="PROSITE" id="PS50868">
    <property type="entry name" value="POST_SET"/>
    <property type="match status" value="1"/>
</dbReference>
<comment type="caution">
    <text evidence="10">The sequence shown here is derived from an EMBL/GenBank/DDBJ whole genome shotgun (WGS) entry which is preliminary data.</text>
</comment>
<dbReference type="GO" id="GO:0008170">
    <property type="term" value="F:N-methyltransferase activity"/>
    <property type="evidence" value="ECO:0007669"/>
    <property type="project" value="UniProtKB-ARBA"/>
</dbReference>
<evidence type="ECO:0000313" key="10">
    <source>
        <dbReference type="EMBL" id="KAL1114952.1"/>
    </source>
</evidence>
<gene>
    <name evidence="10" type="ORF">AAG570_007775</name>
</gene>
<dbReference type="InterPro" id="IPR001214">
    <property type="entry name" value="SET_dom"/>
</dbReference>
<dbReference type="GO" id="GO:0008757">
    <property type="term" value="F:S-adenosylmethionine-dependent methyltransferase activity"/>
    <property type="evidence" value="ECO:0007669"/>
    <property type="project" value="UniProtKB-ARBA"/>
</dbReference>
<dbReference type="InterPro" id="IPR050973">
    <property type="entry name" value="H3K9_Histone-Lys_N-MTase"/>
</dbReference>
<evidence type="ECO:0000256" key="7">
    <source>
        <dbReference type="ARBA" id="ARBA00022833"/>
    </source>
</evidence>
<keyword evidence="11" id="KW-1185">Reference proteome</keyword>
<dbReference type="PROSITE" id="PS50280">
    <property type="entry name" value="SET"/>
    <property type="match status" value="1"/>
</dbReference>